<dbReference type="GeneID" id="8110085"/>
<dbReference type="RefSeq" id="XP_002478409.1">
    <property type="nucleotide sequence ID" value="XM_002478364.1"/>
</dbReference>
<evidence type="ECO:0000313" key="2">
    <source>
        <dbReference type="Proteomes" id="UP000001745"/>
    </source>
</evidence>
<evidence type="ECO:0000313" key="1">
    <source>
        <dbReference type="EMBL" id="EED21446.1"/>
    </source>
</evidence>
<organism evidence="1 2">
    <name type="scientific">Talaromyces stipitatus (strain ATCC 10500 / CBS 375.48 / QM 6759 / NRRL 1006)</name>
    <name type="common">Penicillium stipitatum</name>
    <dbReference type="NCBI Taxonomy" id="441959"/>
    <lineage>
        <taxon>Eukaryota</taxon>
        <taxon>Fungi</taxon>
        <taxon>Dikarya</taxon>
        <taxon>Ascomycota</taxon>
        <taxon>Pezizomycotina</taxon>
        <taxon>Eurotiomycetes</taxon>
        <taxon>Eurotiomycetidae</taxon>
        <taxon>Eurotiales</taxon>
        <taxon>Trichocomaceae</taxon>
        <taxon>Talaromyces</taxon>
        <taxon>Talaromyces sect. Talaromyces</taxon>
    </lineage>
</organism>
<name>B8M0R3_TALSN</name>
<dbReference type="OrthoDB" id="4267316at2759"/>
<accession>B8M0R3</accession>
<proteinExistence type="predicted"/>
<protein>
    <recommendedName>
        <fullName evidence="3">Protein kinase domain-containing protein</fullName>
    </recommendedName>
</protein>
<evidence type="ECO:0008006" key="3">
    <source>
        <dbReference type="Google" id="ProtNLM"/>
    </source>
</evidence>
<keyword evidence="2" id="KW-1185">Reference proteome</keyword>
<reference evidence="2" key="1">
    <citation type="journal article" date="2015" name="Genome Announc.">
        <title>Genome sequence of the AIDS-associated pathogen Penicillium marneffei (ATCC18224) and its near taxonomic relative Talaromyces stipitatus (ATCC10500).</title>
        <authorList>
            <person name="Nierman W.C."/>
            <person name="Fedorova-Abrams N.D."/>
            <person name="Andrianopoulos A."/>
        </authorList>
    </citation>
    <scope>NUCLEOTIDE SEQUENCE [LARGE SCALE GENOMIC DNA]</scope>
    <source>
        <strain evidence="2">ATCC 10500 / CBS 375.48 / QM 6759 / NRRL 1006</strain>
    </source>
</reference>
<dbReference type="EMBL" id="EQ962653">
    <property type="protein sequence ID" value="EED21446.1"/>
    <property type="molecule type" value="Genomic_DNA"/>
</dbReference>
<gene>
    <name evidence="1" type="ORF">TSTA_086790</name>
</gene>
<dbReference type="VEuPathDB" id="FungiDB:TSTA_086790"/>
<dbReference type="HOGENOM" id="CLU_1950247_0_0_1"/>
<dbReference type="InParanoid" id="B8M0R3"/>
<sequence>MRGIVDIKLEIYQHDVRNLDIHPRSVIVQNIDSTSPDIVIVDFGVSVIGRSYNPEGGLEGAGEITRDIYKPTCSFGDEKRETPFPFGLQRVDHLELERLASSYSASCSNNICMASGMWIHFVPHHCNSE</sequence>
<dbReference type="Proteomes" id="UP000001745">
    <property type="component" value="Unassembled WGS sequence"/>
</dbReference>
<dbReference type="AlphaFoldDB" id="B8M0R3"/>